<sequence>MIQKNNEATSNTGEKLTSHYLELLTGKANMKSHEAMDYASPGQ</sequence>
<protein>
    <submittedName>
        <fullName evidence="1">Uncharacterized protein</fullName>
    </submittedName>
</protein>
<proteinExistence type="predicted"/>
<gene>
    <name evidence="1" type="ORF">SAMN02743940_2001</name>
</gene>
<organism evidence="1 2">
    <name type="scientific">Nitrosomonas cryotolerans ATCC 49181</name>
    <dbReference type="NCBI Taxonomy" id="1131553"/>
    <lineage>
        <taxon>Bacteria</taxon>
        <taxon>Pseudomonadati</taxon>
        <taxon>Pseudomonadota</taxon>
        <taxon>Betaproteobacteria</taxon>
        <taxon>Nitrosomonadales</taxon>
        <taxon>Nitrosomonadaceae</taxon>
        <taxon>Nitrosomonas</taxon>
    </lineage>
</organism>
<dbReference type="Proteomes" id="UP000185062">
    <property type="component" value="Unassembled WGS sequence"/>
</dbReference>
<accession>A0A1N6IQT1</accession>
<dbReference type="AlphaFoldDB" id="A0A1N6IQT1"/>
<dbReference type="EMBL" id="FSRO01000001">
    <property type="protein sequence ID" value="SIO34407.1"/>
    <property type="molecule type" value="Genomic_DNA"/>
</dbReference>
<keyword evidence="2" id="KW-1185">Reference proteome</keyword>
<reference evidence="1 2" key="1">
    <citation type="submission" date="2016-12" db="EMBL/GenBank/DDBJ databases">
        <authorList>
            <person name="Song W.-J."/>
            <person name="Kurnit D.M."/>
        </authorList>
    </citation>
    <scope>NUCLEOTIDE SEQUENCE [LARGE SCALE GENOMIC DNA]</scope>
    <source>
        <strain evidence="1 2">ATCC 49181</strain>
    </source>
</reference>
<name>A0A1N6IQT1_9PROT</name>
<evidence type="ECO:0000313" key="1">
    <source>
        <dbReference type="EMBL" id="SIO34407.1"/>
    </source>
</evidence>
<evidence type="ECO:0000313" key="2">
    <source>
        <dbReference type="Proteomes" id="UP000185062"/>
    </source>
</evidence>